<dbReference type="OrthoDB" id="8446208at2759"/>
<evidence type="ECO:0000256" key="2">
    <source>
        <dbReference type="SAM" id="Phobius"/>
    </source>
</evidence>
<keyword evidence="2" id="KW-0472">Membrane</keyword>
<accession>A0A437CGT3</accession>
<keyword evidence="2" id="KW-1133">Transmembrane helix</keyword>
<reference evidence="3 4" key="1">
    <citation type="submission" date="2018-11" db="EMBL/GenBank/DDBJ databases">
        <authorList>
            <person name="Lopez-Roques C."/>
            <person name="Donnadieu C."/>
            <person name="Bouchez O."/>
            <person name="Klopp C."/>
            <person name="Cabau C."/>
            <person name="Zahm M."/>
        </authorList>
    </citation>
    <scope>NUCLEOTIDE SEQUENCE [LARGE SCALE GENOMIC DNA]</scope>
    <source>
        <strain evidence="3">RS831</strain>
        <tissue evidence="3">Whole body</tissue>
    </source>
</reference>
<evidence type="ECO:0000256" key="1">
    <source>
        <dbReference type="SAM" id="MobiDB-lite"/>
    </source>
</evidence>
<keyword evidence="2" id="KW-0812">Transmembrane</keyword>
<sequence>MATGGGGGGRCKKWQTLAGVLLVSFLAISALYLSLHGQTNVAQRGDSKESSAVEVAKGSIFFDLKPSDNLCSSSGESDEMVKTDLIGMDHGIKEAEWRLLNASLQCGQTKMKLVVEGPGAADLELYFGDSCSLPLSQVPQMCGFLTKGNATSLTLIVDYDGCNVKQENGSFVLFLGWRKTPIKLACAVLPSPDTTIPSTSEPVKQFLEPAVPPKLRPLRRTKRFFKDPYSTAHNDDEKPTPKSQCLAQASPSSLRS</sequence>
<reference evidence="3 4" key="2">
    <citation type="submission" date="2019-01" db="EMBL/GenBank/DDBJ databases">
        <title>A chromosome length genome reference of the Java medaka (oryzias javanicus).</title>
        <authorList>
            <person name="Herpin A."/>
            <person name="Takehana Y."/>
            <person name="Naruse K."/>
            <person name="Ansai S."/>
            <person name="Kawaguchi M."/>
        </authorList>
    </citation>
    <scope>NUCLEOTIDE SEQUENCE [LARGE SCALE GENOMIC DNA]</scope>
    <source>
        <strain evidence="3">RS831</strain>
        <tissue evidence="3">Whole body</tissue>
    </source>
</reference>
<proteinExistence type="predicted"/>
<dbReference type="Proteomes" id="UP000283210">
    <property type="component" value="Chromosome 17"/>
</dbReference>
<gene>
    <name evidence="3" type="ORF">OJAV_G00174780</name>
</gene>
<dbReference type="EMBL" id="CM012453">
    <property type="protein sequence ID" value="RVE61671.1"/>
    <property type="molecule type" value="Genomic_DNA"/>
</dbReference>
<feature type="compositionally biased region" description="Polar residues" evidence="1">
    <location>
        <begin position="241"/>
        <end position="256"/>
    </location>
</feature>
<evidence type="ECO:0008006" key="5">
    <source>
        <dbReference type="Google" id="ProtNLM"/>
    </source>
</evidence>
<name>A0A437CGT3_ORYJA</name>
<evidence type="ECO:0000313" key="4">
    <source>
        <dbReference type="Proteomes" id="UP000283210"/>
    </source>
</evidence>
<keyword evidence="4" id="KW-1185">Reference proteome</keyword>
<organism evidence="3 4">
    <name type="scientific">Oryzias javanicus</name>
    <name type="common">Javanese ricefish</name>
    <name type="synonym">Aplocheilus javanicus</name>
    <dbReference type="NCBI Taxonomy" id="123683"/>
    <lineage>
        <taxon>Eukaryota</taxon>
        <taxon>Metazoa</taxon>
        <taxon>Chordata</taxon>
        <taxon>Craniata</taxon>
        <taxon>Vertebrata</taxon>
        <taxon>Euteleostomi</taxon>
        <taxon>Actinopterygii</taxon>
        <taxon>Neopterygii</taxon>
        <taxon>Teleostei</taxon>
        <taxon>Neoteleostei</taxon>
        <taxon>Acanthomorphata</taxon>
        <taxon>Ovalentaria</taxon>
        <taxon>Atherinomorphae</taxon>
        <taxon>Beloniformes</taxon>
        <taxon>Adrianichthyidae</taxon>
        <taxon>Oryziinae</taxon>
        <taxon>Oryzias</taxon>
    </lineage>
</organism>
<dbReference type="AlphaFoldDB" id="A0A437CGT3"/>
<protein>
    <recommendedName>
        <fullName evidence="5">ZP domain-containing protein</fullName>
    </recommendedName>
</protein>
<evidence type="ECO:0000313" key="3">
    <source>
        <dbReference type="EMBL" id="RVE61671.1"/>
    </source>
</evidence>
<feature type="transmembrane region" description="Helical" evidence="2">
    <location>
        <begin position="14"/>
        <end position="35"/>
    </location>
</feature>
<feature type="region of interest" description="Disordered" evidence="1">
    <location>
        <begin position="211"/>
        <end position="256"/>
    </location>
</feature>